<sequence length="376" mass="42017">MLLLIQGASEPPRSGTVSNGEAGSTGSSSDVCGPKEVAVQASKDRITGISSVIVERGVPEACAGTSENKEECSPEKRALESVSTMNSSFYSLVDTSVEDSEEEETVGFQVRPRQDTYRKESPIGQEEAVGKFWRSPIVDDTDDGSQTDGSQRGGSNKRMRESTSPQVTISKKYRPEEEKMAMGIAIIDMYKEVEMLNQIMTKCKNPTTNLKTTIKNITDLAYTLMNDTNMEQTMRKIIEQEYNVKKTVSDLIQKNKELQIQNNMLQQENIILIEQNADLRNENKQLKQINMQQNDIITQIGQTHKYEDAKSYLEGQWDAGLYLRTDIKTGMLGKAKDGTVDLAIIGPEKETKGKTALFLDTYPELYRVIGNSTYSR</sequence>
<evidence type="ECO:0000313" key="3">
    <source>
        <dbReference type="EMBL" id="KAL1493969.1"/>
    </source>
</evidence>
<evidence type="ECO:0000256" key="1">
    <source>
        <dbReference type="SAM" id="Coils"/>
    </source>
</evidence>
<accession>A0ABD1EHC3</accession>
<organism evidence="3 4">
    <name type="scientific">Hypothenemus hampei</name>
    <name type="common">Coffee berry borer</name>
    <dbReference type="NCBI Taxonomy" id="57062"/>
    <lineage>
        <taxon>Eukaryota</taxon>
        <taxon>Metazoa</taxon>
        <taxon>Ecdysozoa</taxon>
        <taxon>Arthropoda</taxon>
        <taxon>Hexapoda</taxon>
        <taxon>Insecta</taxon>
        <taxon>Pterygota</taxon>
        <taxon>Neoptera</taxon>
        <taxon>Endopterygota</taxon>
        <taxon>Coleoptera</taxon>
        <taxon>Polyphaga</taxon>
        <taxon>Cucujiformia</taxon>
        <taxon>Curculionidae</taxon>
        <taxon>Scolytinae</taxon>
        <taxon>Hypothenemus</taxon>
    </lineage>
</organism>
<protein>
    <submittedName>
        <fullName evidence="3">Uncharacterized protein</fullName>
    </submittedName>
</protein>
<reference evidence="3 4" key="1">
    <citation type="submission" date="2024-05" db="EMBL/GenBank/DDBJ databases">
        <title>Genetic variation in Jamaican populations of the coffee berry borer (Hypothenemus hampei).</title>
        <authorList>
            <person name="Errbii M."/>
            <person name="Myrie A."/>
        </authorList>
    </citation>
    <scope>NUCLEOTIDE SEQUENCE [LARGE SCALE GENOMIC DNA]</scope>
    <source>
        <strain evidence="3">JA-Hopewell-2020-01-JO</strain>
        <tissue evidence="3">Whole body</tissue>
    </source>
</reference>
<dbReference type="Proteomes" id="UP001566132">
    <property type="component" value="Unassembled WGS sequence"/>
</dbReference>
<name>A0ABD1EHC3_HYPHA</name>
<keyword evidence="4" id="KW-1185">Reference proteome</keyword>
<evidence type="ECO:0000256" key="2">
    <source>
        <dbReference type="SAM" id="MobiDB-lite"/>
    </source>
</evidence>
<feature type="compositionally biased region" description="Polar residues" evidence="2">
    <location>
        <begin position="15"/>
        <end position="30"/>
    </location>
</feature>
<dbReference type="AlphaFoldDB" id="A0ABD1EHC3"/>
<gene>
    <name evidence="3" type="ORF">ABEB36_009648</name>
</gene>
<feature type="region of interest" description="Disordered" evidence="2">
    <location>
        <begin position="133"/>
        <end position="167"/>
    </location>
</feature>
<evidence type="ECO:0000313" key="4">
    <source>
        <dbReference type="Proteomes" id="UP001566132"/>
    </source>
</evidence>
<proteinExistence type="predicted"/>
<dbReference type="EMBL" id="JBDJPC010000007">
    <property type="protein sequence ID" value="KAL1493969.1"/>
    <property type="molecule type" value="Genomic_DNA"/>
</dbReference>
<feature type="region of interest" description="Disordered" evidence="2">
    <location>
        <begin position="1"/>
        <end position="33"/>
    </location>
</feature>
<comment type="caution">
    <text evidence="3">The sequence shown here is derived from an EMBL/GenBank/DDBJ whole genome shotgun (WGS) entry which is preliminary data.</text>
</comment>
<feature type="coiled-coil region" evidence="1">
    <location>
        <begin position="248"/>
        <end position="296"/>
    </location>
</feature>
<keyword evidence="1" id="KW-0175">Coiled coil</keyword>